<feature type="signal peptide" evidence="9">
    <location>
        <begin position="1"/>
        <end position="23"/>
    </location>
</feature>
<evidence type="ECO:0000256" key="3">
    <source>
        <dbReference type="ARBA" id="ARBA00013194"/>
    </source>
</evidence>
<organism evidence="11 12">
    <name type="scientific">Candidatus Terasakiella magnetica</name>
    <dbReference type="NCBI Taxonomy" id="1867952"/>
    <lineage>
        <taxon>Bacteria</taxon>
        <taxon>Pseudomonadati</taxon>
        <taxon>Pseudomonadota</taxon>
        <taxon>Alphaproteobacteria</taxon>
        <taxon>Rhodospirillales</taxon>
        <taxon>Terasakiellaceae</taxon>
        <taxon>Terasakiella</taxon>
    </lineage>
</organism>
<evidence type="ECO:0000313" key="11">
    <source>
        <dbReference type="EMBL" id="SCA56764.1"/>
    </source>
</evidence>
<dbReference type="EC" id="5.2.1.8" evidence="3"/>
<evidence type="ECO:0000256" key="7">
    <source>
        <dbReference type="ARBA" id="ARBA00031484"/>
    </source>
</evidence>
<reference evidence="11 12" key="1">
    <citation type="submission" date="2016-07" db="EMBL/GenBank/DDBJ databases">
        <authorList>
            <person name="Lefevre C.T."/>
        </authorList>
    </citation>
    <scope>NUCLEOTIDE SEQUENCE [LARGE SCALE GENOMIC DNA]</scope>
    <source>
        <strain evidence="11">PR1</strain>
    </source>
</reference>
<dbReference type="InterPro" id="IPR050245">
    <property type="entry name" value="PrsA_foldase"/>
</dbReference>
<keyword evidence="12" id="KW-1185">Reference proteome</keyword>
<evidence type="ECO:0000313" key="12">
    <source>
        <dbReference type="Proteomes" id="UP000231658"/>
    </source>
</evidence>
<evidence type="ECO:0000259" key="10">
    <source>
        <dbReference type="PROSITE" id="PS50198"/>
    </source>
</evidence>
<evidence type="ECO:0000256" key="5">
    <source>
        <dbReference type="ARBA" id="ARBA00023110"/>
    </source>
</evidence>
<dbReference type="AlphaFoldDB" id="A0A1C3RHS7"/>
<dbReference type="Proteomes" id="UP000231658">
    <property type="component" value="Unassembled WGS sequence"/>
</dbReference>
<dbReference type="Pfam" id="PF13616">
    <property type="entry name" value="Rotamase_3"/>
    <property type="match status" value="1"/>
</dbReference>
<dbReference type="SUPFAM" id="SSF109998">
    <property type="entry name" value="Triger factor/SurA peptide-binding domain-like"/>
    <property type="match status" value="1"/>
</dbReference>
<accession>A0A1C3RHS7</accession>
<dbReference type="EMBL" id="FLYE01000023">
    <property type="protein sequence ID" value="SCA56764.1"/>
    <property type="molecule type" value="Genomic_DNA"/>
</dbReference>
<dbReference type="InterPro" id="IPR046357">
    <property type="entry name" value="PPIase_dom_sf"/>
</dbReference>
<evidence type="ECO:0000256" key="6">
    <source>
        <dbReference type="ARBA" id="ARBA00030642"/>
    </source>
</evidence>
<dbReference type="SUPFAM" id="SSF54534">
    <property type="entry name" value="FKBP-like"/>
    <property type="match status" value="1"/>
</dbReference>
<dbReference type="STRING" id="1867952.MTBPR1_30134"/>
<dbReference type="PROSITE" id="PS50198">
    <property type="entry name" value="PPIC_PPIASE_2"/>
    <property type="match status" value="1"/>
</dbReference>
<dbReference type="RefSeq" id="WP_069188837.1">
    <property type="nucleotide sequence ID" value="NZ_FLYE01000023.1"/>
</dbReference>
<gene>
    <name evidence="11" type="ORF">MTBPR1_30134</name>
</gene>
<dbReference type="PANTHER" id="PTHR47245:SF2">
    <property type="entry name" value="PEPTIDYL-PROLYL CIS-TRANS ISOMERASE HP_0175-RELATED"/>
    <property type="match status" value="1"/>
</dbReference>
<feature type="domain" description="PpiC" evidence="10">
    <location>
        <begin position="137"/>
        <end position="227"/>
    </location>
</feature>
<evidence type="ECO:0000256" key="4">
    <source>
        <dbReference type="ARBA" id="ARBA00018370"/>
    </source>
</evidence>
<dbReference type="InterPro" id="IPR027304">
    <property type="entry name" value="Trigger_fact/SurA_dom_sf"/>
</dbReference>
<dbReference type="PANTHER" id="PTHR47245">
    <property type="entry name" value="PEPTIDYLPROLYL ISOMERASE"/>
    <property type="match status" value="1"/>
</dbReference>
<comment type="catalytic activity">
    <reaction evidence="1">
        <text>[protein]-peptidylproline (omega=180) = [protein]-peptidylproline (omega=0)</text>
        <dbReference type="Rhea" id="RHEA:16237"/>
        <dbReference type="Rhea" id="RHEA-COMP:10747"/>
        <dbReference type="Rhea" id="RHEA-COMP:10748"/>
        <dbReference type="ChEBI" id="CHEBI:83833"/>
        <dbReference type="ChEBI" id="CHEBI:83834"/>
        <dbReference type="EC" id="5.2.1.8"/>
    </reaction>
</comment>
<dbReference type="Gene3D" id="3.10.50.40">
    <property type="match status" value="1"/>
</dbReference>
<protein>
    <recommendedName>
        <fullName evidence="4">Parvulin-like PPIase</fullName>
        <ecNumber evidence="3">5.2.1.8</ecNumber>
    </recommendedName>
    <alternativeName>
        <fullName evidence="6">Peptidyl-prolyl cis-trans isomerase plp</fullName>
    </alternativeName>
    <alternativeName>
        <fullName evidence="7">Rotamase plp</fullName>
    </alternativeName>
</protein>
<dbReference type="InterPro" id="IPR000297">
    <property type="entry name" value="PPIase_PpiC"/>
</dbReference>
<keyword evidence="9" id="KW-0732">Signal</keyword>
<feature type="chain" id="PRO_5008680751" description="Parvulin-like PPIase" evidence="9">
    <location>
        <begin position="24"/>
        <end position="279"/>
    </location>
</feature>
<sequence>MLKTTFRGLALAGVLALSLPAYADNHKEDRVVATVNGANIFYSELVEAQKSMGGQAQAMPLEMIQGILVNSIADRKLVAAAARMQGVHKTDNFKKRMMGIEEHVLQREFLTKFAEAKMTDKAVKAAYDEMIKGFEPKKEVHARHILVKTQEEAEALIKELKGGADFVELAKTKSTGPSGPNGGDLGFFGQGMMVPEFEKAAFAMKAGEFSTEPVKTNFGYHVIKVEEFRKSEAPKLEEAEEQIKGKIANDAVTAYVAELRKKAKIKLFDENGKEIKEDK</sequence>
<dbReference type="Gene3D" id="1.10.8.1040">
    <property type="match status" value="1"/>
</dbReference>
<comment type="similarity">
    <text evidence="2">Belongs to the PpiC/parvulin rotamase family.</text>
</comment>
<evidence type="ECO:0000256" key="9">
    <source>
        <dbReference type="SAM" id="SignalP"/>
    </source>
</evidence>
<proteinExistence type="inferred from homology"/>
<keyword evidence="8 11" id="KW-0413">Isomerase</keyword>
<keyword evidence="5 8" id="KW-0697">Rotamase</keyword>
<evidence type="ECO:0000256" key="8">
    <source>
        <dbReference type="PROSITE-ProRule" id="PRU00278"/>
    </source>
</evidence>
<evidence type="ECO:0000256" key="2">
    <source>
        <dbReference type="ARBA" id="ARBA00007656"/>
    </source>
</evidence>
<name>A0A1C3RHS7_9PROT</name>
<dbReference type="GO" id="GO:0003755">
    <property type="term" value="F:peptidyl-prolyl cis-trans isomerase activity"/>
    <property type="evidence" value="ECO:0007669"/>
    <property type="project" value="UniProtKB-KW"/>
</dbReference>
<evidence type="ECO:0000256" key="1">
    <source>
        <dbReference type="ARBA" id="ARBA00000971"/>
    </source>
</evidence>